<evidence type="ECO:0000256" key="1">
    <source>
        <dbReference type="ARBA" id="ARBA00004571"/>
    </source>
</evidence>
<evidence type="ECO:0000256" key="10">
    <source>
        <dbReference type="RuleBase" id="RU003884"/>
    </source>
</evidence>
<evidence type="ECO:0000256" key="3">
    <source>
        <dbReference type="ARBA" id="ARBA00022448"/>
    </source>
</evidence>
<keyword evidence="6 10" id="KW-0812">Transmembrane</keyword>
<evidence type="ECO:0000256" key="4">
    <source>
        <dbReference type="ARBA" id="ARBA00022452"/>
    </source>
</evidence>
<feature type="domain" description="PapC N-terminal" evidence="13">
    <location>
        <begin position="44"/>
        <end position="186"/>
    </location>
</feature>
<evidence type="ECO:0000256" key="8">
    <source>
        <dbReference type="ARBA" id="ARBA00023136"/>
    </source>
</evidence>
<dbReference type="OrthoDB" id="6554712at2"/>
<dbReference type="RefSeq" id="WP_092519834.1">
    <property type="nucleotide sequence ID" value="NZ_CAWRAH010000068.1"/>
</dbReference>
<dbReference type="Gene3D" id="3.10.20.410">
    <property type="match status" value="1"/>
</dbReference>
<accession>A0A1I5CL33</accession>
<dbReference type="Proteomes" id="UP000199011">
    <property type="component" value="Unassembled WGS sequence"/>
</dbReference>
<dbReference type="InterPro" id="IPR025885">
    <property type="entry name" value="PapC_N"/>
</dbReference>
<evidence type="ECO:0000313" key="14">
    <source>
        <dbReference type="EMBL" id="SFN87688.1"/>
    </source>
</evidence>
<dbReference type="InterPro" id="IPR018030">
    <property type="entry name" value="Fimbrial_membr_usher_CS"/>
</dbReference>
<evidence type="ECO:0000259" key="12">
    <source>
        <dbReference type="Pfam" id="PF13953"/>
    </source>
</evidence>
<evidence type="ECO:0000256" key="7">
    <source>
        <dbReference type="ARBA" id="ARBA00022729"/>
    </source>
</evidence>
<sequence length="860" mass="97147">MLKHVKYNFAKRSYPSRNYRFLLSILVVVGNLFYHLTACAENKFNIHALKIGGNLPDDMDLSIFQTGIQPPGVYWVDIYLNSKVVNEKNVEFILVDGKLQPKITLNEWRNMGVKIESFPKLASLSPGTVIRDISQYIPYANTEFDFNQQRLNISIPQIALNQQVRDYVSPESWDQGLTALLVNYNYGGATNWNDHHNSTQNNYLNLRSGMNWRSWRLRNHAIYSDQNQQWESLNTYLQRDIQSLQGQLTVGDSFTSSELFDGIEFRGIQLASDENMLPDSQKGFAPIVRGIAQSNAQVTIKQNGYVIYQTYVAPGAFEISDLYPTTSSGDLVIIIKEADGRERRFIQAFSITPTMLREGGHRYSVAMGRYRSINGKERKPYFSQGTLSYGLHNRLTVYGGTILSHDYQSVLLGMGTDLGEWGALSFDATHANTELPSTRKSTGQAYRLRYTKDFSMTGTNLVLTNYSYSTEGFYDFGEANRFGDTRPLFSRFNKKNRLQLQVNQTLGDFGSVSLTALQQDYWKKNGHERSLNAGYHISRQGISYSLNYTYNLHSDSSKHEQLLAFAINVPLDHWLKKSWANSSSWANYSTTLNQHDRVSQQVSLNGTALEDNNLFYSLQQSYSSRSHANESESVGGNIHGEYRGSYGRISASYSYQQRQSKQLNYGINEGIVIHPYGLTLSQELGESVVLVRAEGAKGIKVANNTSVATDWKGYAIVPYASSYRKNRVALEPHSFSDDVDIDVNTQSVIPTKGALVLANFKARMGNRVLMYLTYRGKPVPFGAKVILADANKNADQTNRVDERYRALVSSEGQVYLTAMPDSGRLWIKWGASSPKYCVVNYALPKKRPQSGVYTLDMNCE</sequence>
<comment type="similarity">
    <text evidence="2 10">Belongs to the fimbrial export usher family.</text>
</comment>
<feature type="domain" description="PapC-like C-terminal" evidence="12">
    <location>
        <begin position="770"/>
        <end position="845"/>
    </location>
</feature>
<evidence type="ECO:0000256" key="6">
    <source>
        <dbReference type="ARBA" id="ARBA00022692"/>
    </source>
</evidence>
<dbReference type="GO" id="GO:0009297">
    <property type="term" value="P:pilus assembly"/>
    <property type="evidence" value="ECO:0007669"/>
    <property type="project" value="InterPro"/>
</dbReference>
<comment type="subcellular location">
    <subcellularLocation>
        <location evidence="1 10">Cell outer membrane</location>
        <topology evidence="1 10">Multi-pass membrane protein</topology>
    </subcellularLocation>
</comment>
<dbReference type="SUPFAM" id="SSF141729">
    <property type="entry name" value="FimD N-terminal domain-like"/>
    <property type="match status" value="1"/>
</dbReference>
<dbReference type="STRING" id="53341.SAMN05421579_1284"/>
<evidence type="ECO:0000256" key="5">
    <source>
        <dbReference type="ARBA" id="ARBA00022558"/>
    </source>
</evidence>
<dbReference type="Gene3D" id="2.60.40.2610">
    <property type="entry name" value="Outer membrane usher protein FimD, plug domain"/>
    <property type="match status" value="1"/>
</dbReference>
<dbReference type="Pfam" id="PF13953">
    <property type="entry name" value="PapC_C"/>
    <property type="match status" value="1"/>
</dbReference>
<dbReference type="EMBL" id="FOVO01000028">
    <property type="protein sequence ID" value="SFN87688.1"/>
    <property type="molecule type" value="Genomic_DNA"/>
</dbReference>
<dbReference type="InterPro" id="IPR025949">
    <property type="entry name" value="PapC-like_C"/>
</dbReference>
<dbReference type="FunFam" id="2.60.40.2610:FF:000001">
    <property type="entry name" value="Outer membrane fimbrial usher protein"/>
    <property type="match status" value="1"/>
</dbReference>
<organism evidence="14 15">
    <name type="scientific">Xenorhabdus japonica</name>
    <dbReference type="NCBI Taxonomy" id="53341"/>
    <lineage>
        <taxon>Bacteria</taxon>
        <taxon>Pseudomonadati</taxon>
        <taxon>Pseudomonadota</taxon>
        <taxon>Gammaproteobacteria</taxon>
        <taxon>Enterobacterales</taxon>
        <taxon>Morganellaceae</taxon>
        <taxon>Xenorhabdus</taxon>
    </lineage>
</organism>
<dbReference type="Pfam" id="PF00577">
    <property type="entry name" value="Usher"/>
    <property type="match status" value="1"/>
</dbReference>
<evidence type="ECO:0000313" key="15">
    <source>
        <dbReference type="Proteomes" id="UP000199011"/>
    </source>
</evidence>
<dbReference type="InterPro" id="IPR000015">
    <property type="entry name" value="Fimb_usher"/>
</dbReference>
<keyword evidence="5 10" id="KW-1029">Fimbrium biogenesis</keyword>
<dbReference type="Gene3D" id="2.60.40.3110">
    <property type="match status" value="1"/>
</dbReference>
<gene>
    <name evidence="14" type="ORF">SAMN05421579_1284</name>
</gene>
<evidence type="ECO:0000259" key="13">
    <source>
        <dbReference type="Pfam" id="PF13954"/>
    </source>
</evidence>
<proteinExistence type="inferred from homology"/>
<dbReference type="GO" id="GO:0009279">
    <property type="term" value="C:cell outer membrane"/>
    <property type="evidence" value="ECO:0007669"/>
    <property type="project" value="UniProtKB-SubCell"/>
</dbReference>
<evidence type="ECO:0000256" key="11">
    <source>
        <dbReference type="SAM" id="Phobius"/>
    </source>
</evidence>
<dbReference type="InterPro" id="IPR043142">
    <property type="entry name" value="PapC-like_C_sf"/>
</dbReference>
<dbReference type="Pfam" id="PF13954">
    <property type="entry name" value="PapC_N"/>
    <property type="match status" value="1"/>
</dbReference>
<dbReference type="FunFam" id="2.60.40.3110:FF:000001">
    <property type="entry name" value="Putative fimbrial outer membrane usher"/>
    <property type="match status" value="1"/>
</dbReference>
<keyword evidence="15" id="KW-1185">Reference proteome</keyword>
<dbReference type="AlphaFoldDB" id="A0A1I5CL33"/>
<keyword evidence="4" id="KW-1134">Transmembrane beta strand</keyword>
<dbReference type="InterPro" id="IPR037224">
    <property type="entry name" value="PapC_N_sf"/>
</dbReference>
<keyword evidence="9 10" id="KW-0998">Cell outer membrane</keyword>
<dbReference type="PANTHER" id="PTHR30451:SF21">
    <property type="entry name" value="FIMBRIAL USHER DOMAIN-CONTAINING PROTEIN YDET-RELATED"/>
    <property type="match status" value="1"/>
</dbReference>
<keyword evidence="7" id="KW-0732">Signal</keyword>
<dbReference type="PANTHER" id="PTHR30451">
    <property type="entry name" value="OUTER MEMBRANE USHER PROTEIN"/>
    <property type="match status" value="1"/>
</dbReference>
<dbReference type="GO" id="GO:0015473">
    <property type="term" value="F:fimbrial usher porin activity"/>
    <property type="evidence" value="ECO:0007669"/>
    <property type="project" value="InterPro"/>
</dbReference>
<keyword evidence="3 10" id="KW-0813">Transport</keyword>
<feature type="transmembrane region" description="Helical" evidence="11">
    <location>
        <begin position="21"/>
        <end position="37"/>
    </location>
</feature>
<dbReference type="PROSITE" id="PS01151">
    <property type="entry name" value="FIMBRIAL_USHER"/>
    <property type="match status" value="1"/>
</dbReference>
<keyword evidence="8 10" id="KW-0472">Membrane</keyword>
<reference evidence="15" key="1">
    <citation type="submission" date="2016-10" db="EMBL/GenBank/DDBJ databases">
        <authorList>
            <person name="Varghese N."/>
            <person name="Submissions S."/>
        </authorList>
    </citation>
    <scope>NUCLEOTIDE SEQUENCE [LARGE SCALE GENOMIC DNA]</scope>
    <source>
        <strain evidence="15">DSM 16522</strain>
    </source>
</reference>
<dbReference type="InterPro" id="IPR042186">
    <property type="entry name" value="FimD_plug_dom"/>
</dbReference>
<evidence type="ECO:0000256" key="2">
    <source>
        <dbReference type="ARBA" id="ARBA00008064"/>
    </source>
</evidence>
<dbReference type="Gene3D" id="2.60.40.2070">
    <property type="match status" value="1"/>
</dbReference>
<protein>
    <submittedName>
        <fullName evidence="14">Outer membrane usher protein</fullName>
    </submittedName>
</protein>
<name>A0A1I5CL33_9GAMM</name>
<keyword evidence="11" id="KW-1133">Transmembrane helix</keyword>
<evidence type="ECO:0000256" key="9">
    <source>
        <dbReference type="ARBA" id="ARBA00023237"/>
    </source>
</evidence>